<evidence type="ECO:0000256" key="6">
    <source>
        <dbReference type="ARBA" id="ARBA00022806"/>
    </source>
</evidence>
<dbReference type="InterPro" id="IPR000330">
    <property type="entry name" value="SNF2_N"/>
</dbReference>
<dbReference type="PANTHER" id="PTHR45626">
    <property type="entry name" value="TRANSCRIPTION TERMINATION FACTOR 2-RELATED"/>
    <property type="match status" value="1"/>
</dbReference>
<dbReference type="GO" id="GO:0004386">
    <property type="term" value="F:helicase activity"/>
    <property type="evidence" value="ECO:0007669"/>
    <property type="project" value="UniProtKB-KW"/>
</dbReference>
<feature type="compositionally biased region" description="Basic residues" evidence="11">
    <location>
        <begin position="1009"/>
        <end position="1018"/>
    </location>
</feature>
<feature type="domain" description="Helicase ATP-binding" evidence="13">
    <location>
        <begin position="497"/>
        <end position="709"/>
    </location>
</feature>
<feature type="coiled-coil region" evidence="10">
    <location>
        <begin position="233"/>
        <end position="291"/>
    </location>
</feature>
<feature type="region of interest" description="Disordered" evidence="11">
    <location>
        <begin position="157"/>
        <end position="227"/>
    </location>
</feature>
<evidence type="ECO:0000256" key="11">
    <source>
        <dbReference type="SAM" id="MobiDB-lite"/>
    </source>
</evidence>
<feature type="compositionally biased region" description="Polar residues" evidence="11">
    <location>
        <begin position="369"/>
        <end position="380"/>
    </location>
</feature>
<evidence type="ECO:0000256" key="4">
    <source>
        <dbReference type="ARBA" id="ARBA00022771"/>
    </source>
</evidence>
<evidence type="ECO:0000256" key="3">
    <source>
        <dbReference type="ARBA" id="ARBA00022741"/>
    </source>
</evidence>
<dbReference type="SUPFAM" id="SSF57850">
    <property type="entry name" value="RING/U-box"/>
    <property type="match status" value="1"/>
</dbReference>
<feature type="compositionally biased region" description="Basic residues" evidence="11">
    <location>
        <begin position="169"/>
        <end position="178"/>
    </location>
</feature>
<keyword evidence="3" id="KW-0547">Nucleotide-binding</keyword>
<evidence type="ECO:0000259" key="14">
    <source>
        <dbReference type="PROSITE" id="PS51194"/>
    </source>
</evidence>
<dbReference type="PROSITE" id="PS00518">
    <property type="entry name" value="ZF_RING_1"/>
    <property type="match status" value="1"/>
</dbReference>
<dbReference type="GO" id="GO:0008094">
    <property type="term" value="F:ATP-dependent activity, acting on DNA"/>
    <property type="evidence" value="ECO:0007669"/>
    <property type="project" value="TreeGrafter"/>
</dbReference>
<dbReference type="InterPro" id="IPR001650">
    <property type="entry name" value="Helicase_C-like"/>
</dbReference>
<dbReference type="OrthoDB" id="423559at2759"/>
<dbReference type="SMART" id="SM00490">
    <property type="entry name" value="HELICc"/>
    <property type="match status" value="1"/>
</dbReference>
<dbReference type="InterPro" id="IPR050628">
    <property type="entry name" value="SNF2_RAD54_helicase_TF"/>
</dbReference>
<reference evidence="15 16" key="1">
    <citation type="journal article" date="2019" name="New Phytol.">
        <title>Comparative genomics reveals unique wood-decay strategies and fruiting body development in the Schizophyllaceae.</title>
        <authorList>
            <person name="Almasi E."/>
            <person name="Sahu N."/>
            <person name="Krizsan K."/>
            <person name="Balint B."/>
            <person name="Kovacs G.M."/>
            <person name="Kiss B."/>
            <person name="Cseklye J."/>
            <person name="Drula E."/>
            <person name="Henrissat B."/>
            <person name="Nagy I."/>
            <person name="Chovatia M."/>
            <person name="Adam C."/>
            <person name="LaButti K."/>
            <person name="Lipzen A."/>
            <person name="Riley R."/>
            <person name="Grigoriev I.V."/>
            <person name="Nagy L.G."/>
        </authorList>
    </citation>
    <scope>NUCLEOTIDE SEQUENCE [LARGE SCALE GENOMIC DNA]</scope>
    <source>
        <strain evidence="15 16">NL-1724</strain>
    </source>
</reference>
<evidence type="ECO:0000256" key="1">
    <source>
        <dbReference type="ARBA" id="ARBA00007025"/>
    </source>
</evidence>
<dbReference type="InterPro" id="IPR049730">
    <property type="entry name" value="SNF2/RAD54-like_C"/>
</dbReference>
<dbReference type="CDD" id="cd18008">
    <property type="entry name" value="DEXDc_SHPRH-like"/>
    <property type="match status" value="1"/>
</dbReference>
<sequence length="1297" mass="145363">MSLSSPMSTSADILKLAKKTLGLPDSAPDRDVPWSYLDELRIHLSLYPTETNFRVTLEPNLALGAVTCLHPACNGKTMKLIARFKALDGGLSDGLGSLSIYRDAAAITEIDIIKREVVRRPISVEDKDDNSQKINDFAPGNSPFALSYAKPLRLKGGALTRDSSNSNLARRKPTAKRGVKPEPTEAVIPRKRPTKESSTGSAAGPSTSNKRLKTEPSFTGSSLPENAVRPQDVEDIRAQIEEVAREVAQLQRSLQRLRHKSKPSKAEQTRMLKLDLKVKELNERKQRLSDSLPNLLSLAPTSLKRTNSRLAMTPSFSRVPTDQKPVVLNANPFPGRVKPEPIRAIKPEPVSRSLARMKFSSPAAKPVASGSNVRLPSSPSGMDVDTDTDDDDEMPESVVNRYGQAIPQIAPVGGWENYDAEGNFHGRGRDLFEGPQAKADDIEKFLVEAGNSEQFESNATVDEALKKLGLPTQYQMLPGMQISLMAHQVIGVAWMVDRERSKMKGGCLADEMGLGKTVQMISTMVFNRSKDKNCKTTLIVAPVALLSQWALEIEMKTNCGFECVIYHGNTKPRSKKELLSYDVVLTTYGTLANEWPDWENEMKKREKAARKKNKKDLDSDDFIVDDDSDDEPMVKSKGKSKKKMVKGLLFQVDWYRVVLDEGQNIRNRRTRVSRAVTDLETEYRWVLSGTPIINGLQDPYGMFRFLKLRPWHDVREYQSHIGLLEKKNPTLAVSRVQTIFRTCLLRRMKNTKLDGKPLIELPEKVVELTRLMFSEEERSVYSQVETRTQNQFNRYLRAGTVLKNYQQVLVLLLRLRQCCVHPCLIQEGMNAFVSAVEADVQDPEVATELNRALRKEGAEFVQKVKDSRKEVALARIAAEKESEDATVEQEECPICFDNLTDVVITKCMHVYCEGCIHDVLATARVEGEDEKKYKADERPCPTCRAPISKDRLYKRSAFEPTDDELNGVKKEEPMDDVIKINSDADSDFEMKDSTSRKGKGKAKAVPQRRSTRAKRPSNKMRIVDSDDSGAASETESDGDDYDDDDISDFIVGSDEDEDEKDFIRAQKRQAQHKGKARAMVIDDSDDEGVVFGLKRQPAPGAPKIELMSKFLPSTKMKYMMDDIERIFAEKPDEKVILVSQWTTALGLLSDYLSERNIAHVKYQGDMNRNARDAAVRSFMAKDKAKVMLMSLKCGGVGLNLTRANNVISLDLGWSEAVEAQAFDRVHRLGQTRKVLVKRLVVDNTVEDRILSLQERKALLADGALGEGKGKKIGRLSVKELANLFGLNMRGERLRNDD</sequence>
<dbReference type="InterPro" id="IPR014001">
    <property type="entry name" value="Helicase_ATP-bd"/>
</dbReference>
<keyword evidence="6" id="KW-0347">Helicase</keyword>
<dbReference type="GO" id="GO:0000724">
    <property type="term" value="P:double-strand break repair via homologous recombination"/>
    <property type="evidence" value="ECO:0007669"/>
    <property type="project" value="TreeGrafter"/>
</dbReference>
<evidence type="ECO:0000259" key="13">
    <source>
        <dbReference type="PROSITE" id="PS51192"/>
    </source>
</evidence>
<dbReference type="Pfam" id="PF00176">
    <property type="entry name" value="SNF2-rel_dom"/>
    <property type="match status" value="1"/>
</dbReference>
<keyword evidence="4 9" id="KW-0863">Zinc-finger</keyword>
<name>A0A550BTE2_9AGAR</name>
<keyword evidence="7" id="KW-0862">Zinc</keyword>
<feature type="compositionally biased region" description="Low complexity" evidence="11">
    <location>
        <begin position="197"/>
        <end position="208"/>
    </location>
</feature>
<accession>A0A550BTE2</accession>
<feature type="compositionally biased region" description="Acidic residues" evidence="11">
    <location>
        <begin position="1034"/>
        <end position="1059"/>
    </location>
</feature>
<evidence type="ECO:0000256" key="7">
    <source>
        <dbReference type="ARBA" id="ARBA00022833"/>
    </source>
</evidence>
<dbReference type="GO" id="GO:0005737">
    <property type="term" value="C:cytoplasm"/>
    <property type="evidence" value="ECO:0007669"/>
    <property type="project" value="TreeGrafter"/>
</dbReference>
<feature type="domain" description="Helicase C-terminal" evidence="14">
    <location>
        <begin position="1122"/>
        <end position="1284"/>
    </location>
</feature>
<dbReference type="Pfam" id="PF00271">
    <property type="entry name" value="Helicase_C"/>
    <property type="match status" value="1"/>
</dbReference>
<dbReference type="GO" id="GO:0008270">
    <property type="term" value="F:zinc ion binding"/>
    <property type="evidence" value="ECO:0007669"/>
    <property type="project" value="UniProtKB-KW"/>
</dbReference>
<dbReference type="InterPro" id="IPR013083">
    <property type="entry name" value="Znf_RING/FYVE/PHD"/>
</dbReference>
<dbReference type="PANTHER" id="PTHR45626:SF16">
    <property type="entry name" value="ATP-DEPENDENT HELICASE ULS1"/>
    <property type="match status" value="1"/>
</dbReference>
<dbReference type="GO" id="GO:0016787">
    <property type="term" value="F:hydrolase activity"/>
    <property type="evidence" value="ECO:0007669"/>
    <property type="project" value="UniProtKB-KW"/>
</dbReference>
<evidence type="ECO:0000259" key="12">
    <source>
        <dbReference type="PROSITE" id="PS50089"/>
    </source>
</evidence>
<dbReference type="PROSITE" id="PS51192">
    <property type="entry name" value="HELICASE_ATP_BIND_1"/>
    <property type="match status" value="1"/>
</dbReference>
<dbReference type="PROSITE" id="PS51194">
    <property type="entry name" value="HELICASE_CTER"/>
    <property type="match status" value="1"/>
</dbReference>
<proteinExistence type="inferred from homology"/>
<dbReference type="InterPro" id="IPR017907">
    <property type="entry name" value="Znf_RING_CS"/>
</dbReference>
<dbReference type="InterPro" id="IPR027417">
    <property type="entry name" value="P-loop_NTPase"/>
</dbReference>
<feature type="compositionally biased region" description="Basic and acidic residues" evidence="11">
    <location>
        <begin position="966"/>
        <end position="978"/>
    </location>
</feature>
<keyword evidence="10" id="KW-0175">Coiled coil</keyword>
<dbReference type="Gene3D" id="3.30.40.10">
    <property type="entry name" value="Zinc/RING finger domain, C3HC4 (zinc finger)"/>
    <property type="match status" value="1"/>
</dbReference>
<keyword evidence="8" id="KW-0067">ATP-binding</keyword>
<evidence type="ECO:0000313" key="15">
    <source>
        <dbReference type="EMBL" id="TRM55791.1"/>
    </source>
</evidence>
<dbReference type="Gene3D" id="3.40.50.300">
    <property type="entry name" value="P-loop containing nucleotide triphosphate hydrolases"/>
    <property type="match status" value="2"/>
</dbReference>
<evidence type="ECO:0000256" key="9">
    <source>
        <dbReference type="PROSITE-ProRule" id="PRU00175"/>
    </source>
</evidence>
<dbReference type="SMART" id="SM00184">
    <property type="entry name" value="RING"/>
    <property type="match status" value="1"/>
</dbReference>
<dbReference type="GO" id="GO:0005524">
    <property type="term" value="F:ATP binding"/>
    <property type="evidence" value="ECO:0007669"/>
    <property type="project" value="UniProtKB-KW"/>
</dbReference>
<evidence type="ECO:0000256" key="5">
    <source>
        <dbReference type="ARBA" id="ARBA00022801"/>
    </source>
</evidence>
<keyword evidence="2" id="KW-0479">Metal-binding</keyword>
<evidence type="ECO:0000256" key="2">
    <source>
        <dbReference type="ARBA" id="ARBA00022723"/>
    </source>
</evidence>
<gene>
    <name evidence="15" type="ORF">BD626DRAFT_561089</name>
</gene>
<evidence type="ECO:0000313" key="16">
    <source>
        <dbReference type="Proteomes" id="UP000320762"/>
    </source>
</evidence>
<keyword evidence="5" id="KW-0378">Hydrolase</keyword>
<dbReference type="STRING" id="97359.A0A550BTE2"/>
<feature type="region of interest" description="Disordered" evidence="11">
    <location>
        <begin position="361"/>
        <end position="391"/>
    </location>
</feature>
<dbReference type="CDD" id="cd18793">
    <property type="entry name" value="SF2_C_SNF"/>
    <property type="match status" value="1"/>
</dbReference>
<dbReference type="PROSITE" id="PS50089">
    <property type="entry name" value="ZF_RING_2"/>
    <property type="match status" value="1"/>
</dbReference>
<dbReference type="InterPro" id="IPR001841">
    <property type="entry name" value="Znf_RING"/>
</dbReference>
<keyword evidence="16" id="KW-1185">Reference proteome</keyword>
<dbReference type="SUPFAM" id="SSF52540">
    <property type="entry name" value="P-loop containing nucleoside triphosphate hydrolases"/>
    <property type="match status" value="2"/>
</dbReference>
<dbReference type="SMART" id="SM00487">
    <property type="entry name" value="DEXDc"/>
    <property type="match status" value="1"/>
</dbReference>
<dbReference type="GO" id="GO:0005634">
    <property type="term" value="C:nucleus"/>
    <property type="evidence" value="ECO:0007669"/>
    <property type="project" value="TreeGrafter"/>
</dbReference>
<dbReference type="EMBL" id="VDMD01000095">
    <property type="protein sequence ID" value="TRM55791.1"/>
    <property type="molecule type" value="Genomic_DNA"/>
</dbReference>
<evidence type="ECO:0000256" key="8">
    <source>
        <dbReference type="ARBA" id="ARBA00022840"/>
    </source>
</evidence>
<dbReference type="Gene3D" id="3.40.50.10810">
    <property type="entry name" value="Tandem AAA-ATPase domain"/>
    <property type="match status" value="1"/>
</dbReference>
<comment type="caution">
    <text evidence="15">The sequence shown here is derived from an EMBL/GenBank/DDBJ whole genome shotgun (WGS) entry which is preliminary data.</text>
</comment>
<evidence type="ECO:0000256" key="10">
    <source>
        <dbReference type="SAM" id="Coils"/>
    </source>
</evidence>
<feature type="domain" description="RING-type" evidence="12">
    <location>
        <begin position="892"/>
        <end position="944"/>
    </location>
</feature>
<feature type="region of interest" description="Disordered" evidence="11">
    <location>
        <begin position="963"/>
        <end position="1059"/>
    </location>
</feature>
<organism evidence="15 16">
    <name type="scientific">Schizophyllum amplum</name>
    <dbReference type="NCBI Taxonomy" id="97359"/>
    <lineage>
        <taxon>Eukaryota</taxon>
        <taxon>Fungi</taxon>
        <taxon>Dikarya</taxon>
        <taxon>Basidiomycota</taxon>
        <taxon>Agaricomycotina</taxon>
        <taxon>Agaricomycetes</taxon>
        <taxon>Agaricomycetidae</taxon>
        <taxon>Agaricales</taxon>
        <taxon>Schizophyllaceae</taxon>
        <taxon>Schizophyllum</taxon>
    </lineage>
</organism>
<protein>
    <submittedName>
        <fullName evidence="15">SNF2 family N-terminal domain-containing protein</fullName>
    </submittedName>
</protein>
<comment type="similarity">
    <text evidence="1">Belongs to the SNF2/RAD54 helicase family.</text>
</comment>
<dbReference type="Proteomes" id="UP000320762">
    <property type="component" value="Unassembled WGS sequence"/>
</dbReference>
<dbReference type="InterPro" id="IPR038718">
    <property type="entry name" value="SNF2-like_sf"/>
</dbReference>
<dbReference type="Pfam" id="PF13923">
    <property type="entry name" value="zf-C3HC4_2"/>
    <property type="match status" value="1"/>
</dbReference>